<proteinExistence type="predicted"/>
<name>A0ABY5HRH4_9SPIR</name>
<protein>
    <submittedName>
        <fullName evidence="1">Uncharacterized protein</fullName>
    </submittedName>
</protein>
<dbReference type="RefSeq" id="WP_255805632.1">
    <property type="nucleotide sequence ID" value="NZ_CP038802.1"/>
</dbReference>
<reference evidence="1" key="1">
    <citation type="submission" date="2019-04" db="EMBL/GenBank/DDBJ databases">
        <title>Whole genome sequencing of oral phylogroup 2 treponemes.</title>
        <authorList>
            <person name="Chan Y."/>
            <person name="Zeng H.H."/>
            <person name="Yu X.L."/>
            <person name="Leung W.K."/>
            <person name="Watt R.M."/>
        </authorList>
    </citation>
    <scope>NUCLEOTIDE SEQUENCE</scope>
    <source>
        <strain evidence="1">OMZ 847</strain>
    </source>
</reference>
<sequence length="72" mass="8418">MKNKCCGNCACYMTDEDECGNLSDFHHDRSVSEGFCIMQDLFYTVKNNDKACADWMYDKSIERNDNERKENS</sequence>
<keyword evidence="2" id="KW-1185">Reference proteome</keyword>
<organism evidence="1 2">
    <name type="scientific">Treponema putidum</name>
    <dbReference type="NCBI Taxonomy" id="221027"/>
    <lineage>
        <taxon>Bacteria</taxon>
        <taxon>Pseudomonadati</taxon>
        <taxon>Spirochaetota</taxon>
        <taxon>Spirochaetia</taxon>
        <taxon>Spirochaetales</taxon>
        <taxon>Treponemataceae</taxon>
        <taxon>Treponema</taxon>
    </lineage>
</organism>
<evidence type="ECO:0000313" key="2">
    <source>
        <dbReference type="Proteomes" id="UP001059401"/>
    </source>
</evidence>
<gene>
    <name evidence="1" type="ORF">E4N76_00470</name>
</gene>
<dbReference type="Proteomes" id="UP001059401">
    <property type="component" value="Chromosome"/>
</dbReference>
<accession>A0ABY5HRH4</accession>
<dbReference type="EMBL" id="CP038802">
    <property type="protein sequence ID" value="UTY27625.1"/>
    <property type="molecule type" value="Genomic_DNA"/>
</dbReference>
<evidence type="ECO:0000313" key="1">
    <source>
        <dbReference type="EMBL" id="UTY27625.1"/>
    </source>
</evidence>